<proteinExistence type="predicted"/>
<dbReference type="EMBL" id="MEHK01000002">
    <property type="protein sequence ID" value="OEJ22461.1"/>
    <property type="molecule type" value="Genomic_DNA"/>
</dbReference>
<dbReference type="STRING" id="36818.BGK67_33550"/>
<reference evidence="2 3" key="1">
    <citation type="submission" date="2016-08" db="EMBL/GenBank/DDBJ databases">
        <title>The complete genome of Streptomyces subrutilus 10-1-1.</title>
        <authorList>
            <person name="Chen X."/>
        </authorList>
    </citation>
    <scope>NUCLEOTIDE SEQUENCE [LARGE SCALE GENOMIC DNA]</scope>
    <source>
        <strain evidence="2 3">10-1-1</strain>
    </source>
</reference>
<evidence type="ECO:0000256" key="1">
    <source>
        <dbReference type="SAM" id="MobiDB-lite"/>
    </source>
</evidence>
<keyword evidence="3" id="KW-1185">Reference proteome</keyword>
<accession>A0A1E5P0D9</accession>
<evidence type="ECO:0000313" key="3">
    <source>
        <dbReference type="Proteomes" id="UP000095705"/>
    </source>
</evidence>
<dbReference type="RefSeq" id="WP_069924511.1">
    <property type="nucleotide sequence ID" value="NZ_MEHK01000002.1"/>
</dbReference>
<organism evidence="2 3">
    <name type="scientific">Streptomyces subrutilus</name>
    <dbReference type="NCBI Taxonomy" id="36818"/>
    <lineage>
        <taxon>Bacteria</taxon>
        <taxon>Bacillati</taxon>
        <taxon>Actinomycetota</taxon>
        <taxon>Actinomycetes</taxon>
        <taxon>Kitasatosporales</taxon>
        <taxon>Streptomycetaceae</taxon>
        <taxon>Streptomyces</taxon>
    </lineage>
</organism>
<protein>
    <recommendedName>
        <fullName evidence="4">Rho termination factor N-terminal domain-containing protein</fullName>
    </recommendedName>
</protein>
<gene>
    <name evidence="2" type="ORF">BGK67_33550</name>
</gene>
<evidence type="ECO:0008006" key="4">
    <source>
        <dbReference type="Google" id="ProtNLM"/>
    </source>
</evidence>
<dbReference type="AlphaFoldDB" id="A0A1E5P0D9"/>
<name>A0A1E5P0D9_9ACTN</name>
<evidence type="ECO:0000313" key="2">
    <source>
        <dbReference type="EMBL" id="OEJ22461.1"/>
    </source>
</evidence>
<comment type="caution">
    <text evidence="2">The sequence shown here is derived from an EMBL/GenBank/DDBJ whole genome shotgun (WGS) entry which is preliminary data.</text>
</comment>
<dbReference type="Proteomes" id="UP000095705">
    <property type="component" value="Unassembled WGS sequence"/>
</dbReference>
<feature type="region of interest" description="Disordered" evidence="1">
    <location>
        <begin position="7"/>
        <end position="87"/>
    </location>
</feature>
<sequence length="87" mass="9124">MVDLMEALRASVERAGSPKATGGKATTSGKAAEKRPGAKKRIRSAPKEDLSGLSKADLYKKAAAADIPGRSHMTRDDLVKALSSSRT</sequence>